<keyword evidence="1" id="KW-0732">Signal</keyword>
<proteinExistence type="predicted"/>
<dbReference type="STRING" id="421072.SAMN04488097_2967"/>
<evidence type="ECO:0000256" key="1">
    <source>
        <dbReference type="SAM" id="SignalP"/>
    </source>
</evidence>
<dbReference type="EMBL" id="JPLY01000011">
    <property type="protein sequence ID" value="KFC17847.1"/>
    <property type="molecule type" value="Genomic_DNA"/>
</dbReference>
<gene>
    <name evidence="2" type="ORF">IO89_20035</name>
</gene>
<organism evidence="2 3">
    <name type="scientific">Epilithonimonas lactis</name>
    <dbReference type="NCBI Taxonomy" id="421072"/>
    <lineage>
        <taxon>Bacteria</taxon>
        <taxon>Pseudomonadati</taxon>
        <taxon>Bacteroidota</taxon>
        <taxon>Flavobacteriia</taxon>
        <taxon>Flavobacteriales</taxon>
        <taxon>Weeksellaceae</taxon>
        <taxon>Chryseobacterium group</taxon>
        <taxon>Epilithonimonas</taxon>
    </lineage>
</organism>
<protein>
    <submittedName>
        <fullName evidence="2">Uncharacterized protein</fullName>
    </submittedName>
</protein>
<dbReference type="Proteomes" id="UP000028623">
    <property type="component" value="Unassembled WGS sequence"/>
</dbReference>
<accession>A0A085B5V2</accession>
<name>A0A085B5V2_9FLAO</name>
<evidence type="ECO:0000313" key="2">
    <source>
        <dbReference type="EMBL" id="KFC17847.1"/>
    </source>
</evidence>
<reference evidence="2 3" key="1">
    <citation type="submission" date="2014-07" db="EMBL/GenBank/DDBJ databases">
        <title>Epilithonimonas lactis LMG 22401 Genome.</title>
        <authorList>
            <person name="Pipes S.E."/>
            <person name="Stropko S.J."/>
        </authorList>
    </citation>
    <scope>NUCLEOTIDE SEQUENCE [LARGE SCALE GENOMIC DNA]</scope>
    <source>
        <strain evidence="2 3">LMG 24401</strain>
    </source>
</reference>
<dbReference type="eggNOG" id="ENOG5033V2Y">
    <property type="taxonomic scope" value="Bacteria"/>
</dbReference>
<feature type="chain" id="PRO_5001786523" evidence="1">
    <location>
        <begin position="19"/>
        <end position="189"/>
    </location>
</feature>
<comment type="caution">
    <text evidence="2">The sequence shown here is derived from an EMBL/GenBank/DDBJ whole genome shotgun (WGS) entry which is preliminary data.</text>
</comment>
<sequence length="189" mass="19904">MNKIAIILSVFLSASAFSQVRIGATNSVSNVSNNSVLLEFGSEGDKGLILPYVETVPTGANNAKGGTIIFDVSANTEYKVKIKNENTGWKDLSGISGYSQAVESVVKVPQASPLADQASGKAIIGDANSTTDGVLVLDSPDKAMVLPIVSNYAAIKNPSPGMMAFLQGPAASDHRLIIFNGQKWTFWKP</sequence>
<dbReference type="AlphaFoldDB" id="A0A085B5V2"/>
<feature type="signal peptide" evidence="1">
    <location>
        <begin position="1"/>
        <end position="18"/>
    </location>
</feature>
<dbReference type="RefSeq" id="WP_034979922.1">
    <property type="nucleotide sequence ID" value="NZ_FOFI01000004.1"/>
</dbReference>
<dbReference type="OrthoDB" id="1250072at2"/>
<evidence type="ECO:0000313" key="3">
    <source>
        <dbReference type="Proteomes" id="UP000028623"/>
    </source>
</evidence>
<keyword evidence="3" id="KW-1185">Reference proteome</keyword>